<gene>
    <name evidence="1" type="ORF">PPSC2_27560</name>
</gene>
<name>E3EKQ5_PAEPS</name>
<proteinExistence type="predicted"/>
<dbReference type="HOGENOM" id="CLU_1738732_0_0_9"/>
<reference evidence="1 2" key="1">
    <citation type="journal article" date="2011" name="J. Bacteriol.">
        <title>Complete genome sequence of Paenibacillus polymyxa SC2, a strain of plant growth-promoting Rhizobacterium with broad-spectrum antimicrobial activity.</title>
        <authorList>
            <person name="Ma M."/>
            <person name="Wang C."/>
            <person name="Ding Y."/>
            <person name="Li L."/>
            <person name="Shen D."/>
            <person name="Jiang X."/>
            <person name="Guan D."/>
            <person name="Cao F."/>
            <person name="Chen H."/>
            <person name="Feng R."/>
            <person name="Wang X."/>
            <person name="Ge Y."/>
            <person name="Yao L."/>
            <person name="Bing X."/>
            <person name="Yang X."/>
            <person name="Li J."/>
            <person name="Du B."/>
        </authorList>
    </citation>
    <scope>NUCLEOTIDE SEQUENCE [LARGE SCALE GENOMIC DNA]</scope>
    <source>
        <strain evidence="1 2">SC2</strain>
        <plasmid evidence="2">pSC2</plasmid>
    </source>
</reference>
<dbReference type="Proteomes" id="UP000006868">
    <property type="component" value="Plasmid pSC2"/>
</dbReference>
<dbReference type="KEGG" id="ppm:PPSC2_27560"/>
<evidence type="ECO:0000313" key="1">
    <source>
        <dbReference type="EMBL" id="ADO59506.1"/>
    </source>
</evidence>
<organism evidence="1 2">
    <name type="scientific">Paenibacillus polymyxa (strain SC2)</name>
    <name type="common">Bacillus polymyxa</name>
    <dbReference type="NCBI Taxonomy" id="886882"/>
    <lineage>
        <taxon>Bacteria</taxon>
        <taxon>Bacillati</taxon>
        <taxon>Bacillota</taxon>
        <taxon>Bacilli</taxon>
        <taxon>Bacillales</taxon>
        <taxon>Paenibacillaceae</taxon>
        <taxon>Paenibacillus</taxon>
    </lineage>
</organism>
<dbReference type="PATRIC" id="fig|886882.15.peg.5836"/>
<protein>
    <submittedName>
        <fullName evidence="1">Uncharacterized protein</fullName>
    </submittedName>
</protein>
<keyword evidence="1" id="KW-0614">Plasmid</keyword>
<accession>E3EKQ5</accession>
<geneLocation type="plasmid" evidence="1 2">
    <name>pSC2</name>
</geneLocation>
<sequence>MARRKNDEGMSFEYLAKVIHSYLLEQGWELNFRGFREVLRRYFRLQDHDIVEIHELMIECNLWFNYFSEVQAFIDLKKEEWSLEADWLMAHEKMAEPSEALEYRIQNAKLRAKRFGIFSNQLESQKKFFSKASAHCQLLYKNATIRMLQS</sequence>
<dbReference type="AlphaFoldDB" id="E3EKQ5"/>
<dbReference type="RefSeq" id="WP_013385920.1">
    <property type="nucleotide sequence ID" value="NC_014628.2"/>
</dbReference>
<dbReference type="OrthoDB" id="9972255at2"/>
<dbReference type="EMBL" id="CP002214">
    <property type="protein sequence ID" value="ADO59506.1"/>
    <property type="molecule type" value="Genomic_DNA"/>
</dbReference>
<evidence type="ECO:0000313" key="2">
    <source>
        <dbReference type="Proteomes" id="UP000006868"/>
    </source>
</evidence>